<feature type="compositionally biased region" description="Basic residues" evidence="1">
    <location>
        <begin position="1"/>
        <end position="12"/>
    </location>
</feature>
<protein>
    <submittedName>
        <fullName evidence="2 4">Uncharacterized protein</fullName>
    </submittedName>
</protein>
<name>A0A0N4YYP6_NIPBR</name>
<organism evidence="4">
    <name type="scientific">Nippostrongylus brasiliensis</name>
    <name type="common">Rat hookworm</name>
    <dbReference type="NCBI Taxonomy" id="27835"/>
    <lineage>
        <taxon>Eukaryota</taxon>
        <taxon>Metazoa</taxon>
        <taxon>Ecdysozoa</taxon>
        <taxon>Nematoda</taxon>
        <taxon>Chromadorea</taxon>
        <taxon>Rhabditida</taxon>
        <taxon>Rhabditina</taxon>
        <taxon>Rhabditomorpha</taxon>
        <taxon>Strongyloidea</taxon>
        <taxon>Heligmosomidae</taxon>
        <taxon>Nippostrongylus</taxon>
    </lineage>
</organism>
<evidence type="ECO:0000313" key="2">
    <source>
        <dbReference type="EMBL" id="VDL87163.1"/>
    </source>
</evidence>
<feature type="compositionally biased region" description="Basic residues" evidence="1">
    <location>
        <begin position="38"/>
        <end position="48"/>
    </location>
</feature>
<accession>A0A0N4YYP6</accession>
<proteinExistence type="predicted"/>
<evidence type="ECO:0000313" key="4">
    <source>
        <dbReference type="WBParaSite" id="NBR_0002236801-mRNA-1"/>
    </source>
</evidence>
<reference evidence="4" key="1">
    <citation type="submission" date="2017-02" db="UniProtKB">
        <authorList>
            <consortium name="WormBaseParasite"/>
        </authorList>
    </citation>
    <scope>IDENTIFICATION</scope>
</reference>
<feature type="compositionally biased region" description="Basic and acidic residues" evidence="1">
    <location>
        <begin position="49"/>
        <end position="61"/>
    </location>
</feature>
<dbReference type="WBParaSite" id="NBR_0002236801-mRNA-1">
    <property type="protein sequence ID" value="NBR_0002236801-mRNA-1"/>
    <property type="gene ID" value="NBR_0002236801"/>
</dbReference>
<dbReference type="EMBL" id="UYSL01027900">
    <property type="protein sequence ID" value="VDL87163.1"/>
    <property type="molecule type" value="Genomic_DNA"/>
</dbReference>
<dbReference type="Proteomes" id="UP000271162">
    <property type="component" value="Unassembled WGS sequence"/>
</dbReference>
<evidence type="ECO:0000313" key="3">
    <source>
        <dbReference type="Proteomes" id="UP000271162"/>
    </source>
</evidence>
<reference evidence="2 3" key="2">
    <citation type="submission" date="2018-11" db="EMBL/GenBank/DDBJ databases">
        <authorList>
            <consortium name="Pathogen Informatics"/>
        </authorList>
    </citation>
    <scope>NUCLEOTIDE SEQUENCE [LARGE SCALE GENOMIC DNA]</scope>
</reference>
<dbReference type="AlphaFoldDB" id="A0A0N4YYP6"/>
<keyword evidence="3" id="KW-1185">Reference proteome</keyword>
<gene>
    <name evidence="2" type="ORF">NBR_LOCUS22369</name>
</gene>
<evidence type="ECO:0000256" key="1">
    <source>
        <dbReference type="SAM" id="MobiDB-lite"/>
    </source>
</evidence>
<sequence>MRRRRRSRRPPMKKWPCGIAALHAYKRRSRSRSDERNRTRRHSRTRSPCRREDKAAGRVIT</sequence>
<feature type="region of interest" description="Disordered" evidence="1">
    <location>
        <begin position="1"/>
        <end position="61"/>
    </location>
</feature>